<sequence>MNSANYTYQQCLSTYSIWIESCIDKEQKDYYKECTNFEIWYSRIKGNRIQIIFFKDCRDYQYILEHSTFAWRIDIHYEYCRIYHCPLGCTREQIIDIIIKAIINIYKNGDIPKRR</sequence>
<evidence type="ECO:0000313" key="1">
    <source>
        <dbReference type="EMBL" id="KAA4755706.1"/>
    </source>
</evidence>
<organism evidence="1 2">
    <name type="scientific">Bacteroides fragilis</name>
    <dbReference type="NCBI Taxonomy" id="817"/>
    <lineage>
        <taxon>Bacteria</taxon>
        <taxon>Pseudomonadati</taxon>
        <taxon>Bacteroidota</taxon>
        <taxon>Bacteroidia</taxon>
        <taxon>Bacteroidales</taxon>
        <taxon>Bacteroidaceae</taxon>
        <taxon>Bacteroides</taxon>
    </lineage>
</organism>
<name>A0A5M5P7M6_BACFG</name>
<gene>
    <name evidence="1" type="ORF">F3B44_03610</name>
</gene>
<dbReference type="Proteomes" id="UP000479773">
    <property type="component" value="Unassembled WGS sequence"/>
</dbReference>
<proteinExistence type="predicted"/>
<reference evidence="1 2" key="1">
    <citation type="journal article" date="2019" name="Nat. Med.">
        <title>A library of human gut bacterial isolates paired with longitudinal multiomics data enables mechanistic microbiome research.</title>
        <authorList>
            <person name="Poyet M."/>
            <person name="Groussin M."/>
            <person name="Gibbons S.M."/>
            <person name="Avila-Pacheco J."/>
            <person name="Jiang X."/>
            <person name="Kearney S.M."/>
            <person name="Perrotta A.R."/>
            <person name="Berdy B."/>
            <person name="Zhao S."/>
            <person name="Lieberman T.D."/>
            <person name="Swanson P.K."/>
            <person name="Smith M."/>
            <person name="Roesemann S."/>
            <person name="Alexander J.E."/>
            <person name="Rich S.A."/>
            <person name="Livny J."/>
            <person name="Vlamakis H."/>
            <person name="Clish C."/>
            <person name="Bullock K."/>
            <person name="Deik A."/>
            <person name="Scott J."/>
            <person name="Pierce K.A."/>
            <person name="Xavier R.J."/>
            <person name="Alm E.J."/>
        </authorList>
    </citation>
    <scope>NUCLEOTIDE SEQUENCE [LARGE SCALE GENOMIC DNA]</scope>
    <source>
        <strain evidence="1 2">BIOML-A106</strain>
    </source>
</reference>
<evidence type="ECO:0000313" key="2">
    <source>
        <dbReference type="Proteomes" id="UP000479773"/>
    </source>
</evidence>
<dbReference type="AlphaFoldDB" id="A0A5M5P7M6"/>
<comment type="caution">
    <text evidence="1">The sequence shown here is derived from an EMBL/GenBank/DDBJ whole genome shotgun (WGS) entry which is preliminary data.</text>
</comment>
<dbReference type="EMBL" id="VWEQ01000002">
    <property type="protein sequence ID" value="KAA4755706.1"/>
    <property type="molecule type" value="Genomic_DNA"/>
</dbReference>
<protein>
    <submittedName>
        <fullName evidence="1">Uncharacterized protein</fullName>
    </submittedName>
</protein>
<accession>A0A5M5P7M6</accession>